<proteinExistence type="predicted"/>
<keyword evidence="3" id="KW-1185">Reference proteome</keyword>
<evidence type="ECO:0000313" key="3">
    <source>
        <dbReference type="Proteomes" id="UP000571950"/>
    </source>
</evidence>
<dbReference type="Gene3D" id="3.60.120.10">
    <property type="entry name" value="Anthranilate synthase"/>
    <property type="match status" value="1"/>
</dbReference>
<gene>
    <name evidence="2" type="ORF">GGR43_001102</name>
</gene>
<dbReference type="InterPro" id="IPR019999">
    <property type="entry name" value="Anth_synth_I-like"/>
</dbReference>
<dbReference type="RefSeq" id="WP_188070954.1">
    <property type="nucleotide sequence ID" value="NZ_BSPS01000083.1"/>
</dbReference>
<organism evidence="2 3">
    <name type="scientific">Sphingobium jiangsuense</name>
    <dbReference type="NCBI Taxonomy" id="870476"/>
    <lineage>
        <taxon>Bacteria</taxon>
        <taxon>Pseudomonadati</taxon>
        <taxon>Pseudomonadota</taxon>
        <taxon>Alphaproteobacteria</taxon>
        <taxon>Sphingomonadales</taxon>
        <taxon>Sphingomonadaceae</taxon>
        <taxon>Sphingobium</taxon>
    </lineage>
</organism>
<name>A0A7W6BPC5_9SPHN</name>
<dbReference type="InterPro" id="IPR015890">
    <property type="entry name" value="Chorismate_C"/>
</dbReference>
<dbReference type="Proteomes" id="UP000571950">
    <property type="component" value="Unassembled WGS sequence"/>
</dbReference>
<dbReference type="GO" id="GO:0000162">
    <property type="term" value="P:L-tryptophan biosynthetic process"/>
    <property type="evidence" value="ECO:0007669"/>
    <property type="project" value="TreeGrafter"/>
</dbReference>
<dbReference type="SUPFAM" id="SSF56322">
    <property type="entry name" value="ADC synthase"/>
    <property type="match status" value="1"/>
</dbReference>
<dbReference type="NCBIfam" id="TIGR00553">
    <property type="entry name" value="pabB"/>
    <property type="match status" value="1"/>
</dbReference>
<dbReference type="EMBL" id="JACIDT010000003">
    <property type="protein sequence ID" value="MBB3925389.1"/>
    <property type="molecule type" value="Genomic_DNA"/>
</dbReference>
<dbReference type="Pfam" id="PF00425">
    <property type="entry name" value="Chorismate_bind"/>
    <property type="match status" value="1"/>
</dbReference>
<protein>
    <submittedName>
        <fullName evidence="2">Aminodeoxychorismate synthase component I</fullName>
    </submittedName>
</protein>
<dbReference type="AlphaFoldDB" id="A0A7W6BPC5"/>
<dbReference type="InterPro" id="IPR005801">
    <property type="entry name" value="ADC_synthase"/>
</dbReference>
<sequence>MSRLTGSVPFVLIDDARPGGGRRAMLYHDPVGQVVARTMDEVRPALLRLRTARAEGLHVAGFLSYEAGLALEERLRRIDPRRRAGDPPLLWFGLFARGEQVDAGELLEAAGGRETAFATPEPVIARSDYEAAFAAVREAIVAGDIYQANFTFPCTVRVGGDPLSFYRTIRPRAAAGHGALVFTGDHWLLSFSPELFFALDGRDLTTRPMKGTALRDPDPARDAAQARELAGDPKQRAENLMIVDLLRNDLSRIAEPGSVQVPHLFTVESYPTVHQMVSTVTGRLAGGLDAVDALEALFPCGSITGAPKIRAMEIIHATEGHPRGPYTGSIGYIDARGDALFNVAIRTISVKNGEDDGVIGLGSGLVADSVAADEWHECLDKGRFLSSPQAGRADERR</sequence>
<evidence type="ECO:0000313" key="2">
    <source>
        <dbReference type="EMBL" id="MBB3925389.1"/>
    </source>
</evidence>
<reference evidence="2 3" key="1">
    <citation type="submission" date="2020-08" db="EMBL/GenBank/DDBJ databases">
        <title>Genomic Encyclopedia of Type Strains, Phase IV (KMG-IV): sequencing the most valuable type-strain genomes for metagenomic binning, comparative biology and taxonomic classification.</title>
        <authorList>
            <person name="Goeker M."/>
        </authorList>
    </citation>
    <scope>NUCLEOTIDE SEQUENCE [LARGE SCALE GENOMIC DNA]</scope>
    <source>
        <strain evidence="2 3">DSM 26189</strain>
    </source>
</reference>
<feature type="domain" description="Chorismate-utilising enzyme C-terminal" evidence="1">
    <location>
        <begin position="126"/>
        <end position="381"/>
    </location>
</feature>
<dbReference type="GO" id="GO:0009396">
    <property type="term" value="P:folic acid-containing compound biosynthetic process"/>
    <property type="evidence" value="ECO:0007669"/>
    <property type="project" value="InterPro"/>
</dbReference>
<dbReference type="PANTHER" id="PTHR11236:SF50">
    <property type="entry name" value="AMINODEOXYCHORISMATE SYNTHASE COMPONENT 1"/>
    <property type="match status" value="1"/>
</dbReference>
<comment type="caution">
    <text evidence="2">The sequence shown here is derived from an EMBL/GenBank/DDBJ whole genome shotgun (WGS) entry which is preliminary data.</text>
</comment>
<evidence type="ECO:0000259" key="1">
    <source>
        <dbReference type="Pfam" id="PF00425"/>
    </source>
</evidence>
<dbReference type="PRINTS" id="PR00095">
    <property type="entry name" value="ANTSNTHASEI"/>
</dbReference>
<accession>A0A7W6BPC5</accession>
<dbReference type="GO" id="GO:0046820">
    <property type="term" value="F:4-amino-4-deoxychorismate synthase activity"/>
    <property type="evidence" value="ECO:0007669"/>
    <property type="project" value="TreeGrafter"/>
</dbReference>
<dbReference type="InterPro" id="IPR005802">
    <property type="entry name" value="ADC_synth_comp_1"/>
</dbReference>
<dbReference type="PANTHER" id="PTHR11236">
    <property type="entry name" value="AMINOBENZOATE/ANTHRANILATE SYNTHASE"/>
    <property type="match status" value="1"/>
</dbReference>